<name>A0A917S2E1_9ACTN</name>
<reference evidence="1" key="2">
    <citation type="submission" date="2020-09" db="EMBL/GenBank/DDBJ databases">
        <authorList>
            <person name="Sun Q."/>
            <person name="Zhou Y."/>
        </authorList>
    </citation>
    <scope>NUCLEOTIDE SEQUENCE</scope>
    <source>
        <strain evidence="1">CGMCC 4.7306</strain>
    </source>
</reference>
<dbReference type="RefSeq" id="WP_188893978.1">
    <property type="nucleotide sequence ID" value="NZ_BMMZ01000002.1"/>
</dbReference>
<keyword evidence="1" id="KW-0547">Nucleotide-binding</keyword>
<dbReference type="Proteomes" id="UP000613840">
    <property type="component" value="Unassembled WGS sequence"/>
</dbReference>
<dbReference type="AlphaFoldDB" id="A0A917S2E1"/>
<protein>
    <submittedName>
        <fullName evidence="1">ATP-binding protein</fullName>
    </submittedName>
</protein>
<dbReference type="Gene3D" id="3.40.50.300">
    <property type="entry name" value="P-loop containing nucleotide triphosphate hydrolases"/>
    <property type="match status" value="1"/>
</dbReference>
<comment type="caution">
    <text evidence="1">The sequence shown here is derived from an EMBL/GenBank/DDBJ whole genome shotgun (WGS) entry which is preliminary data.</text>
</comment>
<organism evidence="1 2">
    <name type="scientific">Microlunatus endophyticus</name>
    <dbReference type="NCBI Taxonomy" id="1716077"/>
    <lineage>
        <taxon>Bacteria</taxon>
        <taxon>Bacillati</taxon>
        <taxon>Actinomycetota</taxon>
        <taxon>Actinomycetes</taxon>
        <taxon>Propionibacteriales</taxon>
        <taxon>Propionibacteriaceae</taxon>
        <taxon>Microlunatus</taxon>
    </lineage>
</organism>
<sequence length="175" mass="19494">MIIWLNGPHGIGKTTTAGLLAERIPGARIFDPEHVGVILRPTLSAVCPVPDFRDWRPWRAMVARAATSIHAVLDGVLIMPQTVPEQQYWHEIRDEILASDIELVHVTLIAEIDEHQRRIANDTVESPEVATGRASKITMFRRSLDWLREESTVITTDGMTPAEVADQVCRTAGLT</sequence>
<dbReference type="GO" id="GO:0005524">
    <property type="term" value="F:ATP binding"/>
    <property type="evidence" value="ECO:0007669"/>
    <property type="project" value="UniProtKB-KW"/>
</dbReference>
<dbReference type="InterPro" id="IPR027417">
    <property type="entry name" value="P-loop_NTPase"/>
</dbReference>
<keyword evidence="2" id="KW-1185">Reference proteome</keyword>
<keyword evidence="1" id="KW-0067">ATP-binding</keyword>
<dbReference type="SUPFAM" id="SSF52540">
    <property type="entry name" value="P-loop containing nucleoside triphosphate hydrolases"/>
    <property type="match status" value="1"/>
</dbReference>
<proteinExistence type="predicted"/>
<evidence type="ECO:0000313" key="2">
    <source>
        <dbReference type="Proteomes" id="UP000613840"/>
    </source>
</evidence>
<evidence type="ECO:0000313" key="1">
    <source>
        <dbReference type="EMBL" id="GGL52731.1"/>
    </source>
</evidence>
<dbReference type="EMBL" id="BMMZ01000002">
    <property type="protein sequence ID" value="GGL52731.1"/>
    <property type="molecule type" value="Genomic_DNA"/>
</dbReference>
<gene>
    <name evidence="1" type="ORF">GCM10011575_08880</name>
</gene>
<reference evidence="1" key="1">
    <citation type="journal article" date="2014" name="Int. J. Syst. Evol. Microbiol.">
        <title>Complete genome sequence of Corynebacterium casei LMG S-19264T (=DSM 44701T), isolated from a smear-ripened cheese.</title>
        <authorList>
            <consortium name="US DOE Joint Genome Institute (JGI-PGF)"/>
            <person name="Walter F."/>
            <person name="Albersmeier A."/>
            <person name="Kalinowski J."/>
            <person name="Ruckert C."/>
        </authorList>
    </citation>
    <scope>NUCLEOTIDE SEQUENCE</scope>
    <source>
        <strain evidence="1">CGMCC 4.7306</strain>
    </source>
</reference>
<accession>A0A917S2E1</accession>